<comment type="caution">
    <text evidence="2">The sequence shown here is derived from an EMBL/GenBank/DDBJ whole genome shotgun (WGS) entry which is preliminary data.</text>
</comment>
<evidence type="ECO:0000313" key="3">
    <source>
        <dbReference type="Proteomes" id="UP000299102"/>
    </source>
</evidence>
<keyword evidence="3" id="KW-1185">Reference proteome</keyword>
<proteinExistence type="predicted"/>
<organism evidence="2 3">
    <name type="scientific">Eumeta variegata</name>
    <name type="common">Bagworm moth</name>
    <name type="synonym">Eumeta japonica</name>
    <dbReference type="NCBI Taxonomy" id="151549"/>
    <lineage>
        <taxon>Eukaryota</taxon>
        <taxon>Metazoa</taxon>
        <taxon>Ecdysozoa</taxon>
        <taxon>Arthropoda</taxon>
        <taxon>Hexapoda</taxon>
        <taxon>Insecta</taxon>
        <taxon>Pterygota</taxon>
        <taxon>Neoptera</taxon>
        <taxon>Endopterygota</taxon>
        <taxon>Lepidoptera</taxon>
        <taxon>Glossata</taxon>
        <taxon>Ditrysia</taxon>
        <taxon>Tineoidea</taxon>
        <taxon>Psychidae</taxon>
        <taxon>Oiketicinae</taxon>
        <taxon>Eumeta</taxon>
    </lineage>
</organism>
<accession>A0A4C1WYE2</accession>
<evidence type="ECO:0000313" key="2">
    <source>
        <dbReference type="EMBL" id="GBP55129.1"/>
    </source>
</evidence>
<dbReference type="Proteomes" id="UP000299102">
    <property type="component" value="Unassembled WGS sequence"/>
</dbReference>
<name>A0A4C1WYE2_EUMVA</name>
<protein>
    <submittedName>
        <fullName evidence="2">Uncharacterized protein</fullName>
    </submittedName>
</protein>
<reference evidence="2 3" key="1">
    <citation type="journal article" date="2019" name="Commun. Biol.">
        <title>The bagworm genome reveals a unique fibroin gene that provides high tensile strength.</title>
        <authorList>
            <person name="Kono N."/>
            <person name="Nakamura H."/>
            <person name="Ohtoshi R."/>
            <person name="Tomita M."/>
            <person name="Numata K."/>
            <person name="Arakawa K."/>
        </authorList>
    </citation>
    <scope>NUCLEOTIDE SEQUENCE [LARGE SCALE GENOMIC DNA]</scope>
</reference>
<sequence>MHALSALGSLGKEKGEKTAFVLTKTIEGSLSRVRGEGSRFWDTRKASRFLNHERRGRASPRKPRSSLTSARTRLNQDERAAELRSFWSSAKTSRTVTDRNETLYAGLAVHFPE</sequence>
<evidence type="ECO:0000256" key="1">
    <source>
        <dbReference type="SAM" id="MobiDB-lite"/>
    </source>
</evidence>
<gene>
    <name evidence="2" type="ORF">EVAR_38009_1</name>
</gene>
<feature type="region of interest" description="Disordered" evidence="1">
    <location>
        <begin position="51"/>
        <end position="74"/>
    </location>
</feature>
<feature type="compositionally biased region" description="Basic residues" evidence="1">
    <location>
        <begin position="54"/>
        <end position="64"/>
    </location>
</feature>
<dbReference type="EMBL" id="BGZK01000661">
    <property type="protein sequence ID" value="GBP55129.1"/>
    <property type="molecule type" value="Genomic_DNA"/>
</dbReference>
<dbReference type="AlphaFoldDB" id="A0A4C1WYE2"/>